<keyword evidence="2" id="KW-1133">Transmembrane helix</keyword>
<feature type="region of interest" description="Disordered" evidence="1">
    <location>
        <begin position="154"/>
        <end position="184"/>
    </location>
</feature>
<feature type="compositionally biased region" description="Basic and acidic residues" evidence="1">
    <location>
        <begin position="154"/>
        <end position="165"/>
    </location>
</feature>
<sequence length="184" mass="21587">MISALNMNQLFCRYPWIRFILWLLVAIWTVYFVRGSILNVIDAVWSMITMISGWWWAIVKTIFVLCGQLCITVPATGVVYLFAVYIIYPIIDVAFSYFLDQAKIALSPPPPTPMRTFQYTHIHANGQSYTHTHDAEEIEEMREAFQHVSEVQFRERRERAERDLHQQNSERGTGKSKRKGKKRK</sequence>
<reference evidence="4" key="2">
    <citation type="submission" date="2015-01" db="EMBL/GenBank/DDBJ databases">
        <title>Evolutionary Origins and Diversification of the Mycorrhizal Mutualists.</title>
        <authorList>
            <consortium name="DOE Joint Genome Institute"/>
            <consortium name="Mycorrhizal Genomics Consortium"/>
            <person name="Kohler A."/>
            <person name="Kuo A."/>
            <person name="Nagy L.G."/>
            <person name="Floudas D."/>
            <person name="Copeland A."/>
            <person name="Barry K.W."/>
            <person name="Cichocki N."/>
            <person name="Veneault-Fourrey C."/>
            <person name="LaButti K."/>
            <person name="Lindquist E.A."/>
            <person name="Lipzen A."/>
            <person name="Lundell T."/>
            <person name="Morin E."/>
            <person name="Murat C."/>
            <person name="Riley R."/>
            <person name="Ohm R."/>
            <person name="Sun H."/>
            <person name="Tunlid A."/>
            <person name="Henrissat B."/>
            <person name="Grigoriev I.V."/>
            <person name="Hibbett D.S."/>
            <person name="Martin F."/>
        </authorList>
    </citation>
    <scope>NUCLEOTIDE SEQUENCE [LARGE SCALE GENOMIC DNA]</scope>
    <source>
        <strain evidence="4">F 1598</strain>
    </source>
</reference>
<accession>A0A0C3EYM1</accession>
<keyword evidence="2" id="KW-0472">Membrane</keyword>
<gene>
    <name evidence="3" type="ORF">PILCRDRAFT_829553</name>
</gene>
<feature type="compositionally biased region" description="Basic residues" evidence="1">
    <location>
        <begin position="174"/>
        <end position="184"/>
    </location>
</feature>
<dbReference type="InParanoid" id="A0A0C3EYM1"/>
<keyword evidence="2" id="KW-0812">Transmembrane</keyword>
<dbReference type="OrthoDB" id="3295164at2759"/>
<proteinExistence type="predicted"/>
<dbReference type="HOGENOM" id="CLU_1468746_0_0_1"/>
<organism evidence="3 4">
    <name type="scientific">Piloderma croceum (strain F 1598)</name>
    <dbReference type="NCBI Taxonomy" id="765440"/>
    <lineage>
        <taxon>Eukaryota</taxon>
        <taxon>Fungi</taxon>
        <taxon>Dikarya</taxon>
        <taxon>Basidiomycota</taxon>
        <taxon>Agaricomycotina</taxon>
        <taxon>Agaricomycetes</taxon>
        <taxon>Agaricomycetidae</taxon>
        <taxon>Atheliales</taxon>
        <taxon>Atheliaceae</taxon>
        <taxon>Piloderma</taxon>
    </lineage>
</organism>
<evidence type="ECO:0000256" key="2">
    <source>
        <dbReference type="SAM" id="Phobius"/>
    </source>
</evidence>
<evidence type="ECO:0000313" key="4">
    <source>
        <dbReference type="Proteomes" id="UP000054166"/>
    </source>
</evidence>
<dbReference type="Proteomes" id="UP000054166">
    <property type="component" value="Unassembled WGS sequence"/>
</dbReference>
<evidence type="ECO:0000256" key="1">
    <source>
        <dbReference type="SAM" id="MobiDB-lite"/>
    </source>
</evidence>
<protein>
    <submittedName>
        <fullName evidence="3">Uncharacterized protein</fullName>
    </submittedName>
</protein>
<keyword evidence="4" id="KW-1185">Reference proteome</keyword>
<dbReference type="AlphaFoldDB" id="A0A0C3EYM1"/>
<name>A0A0C3EYM1_PILCF</name>
<reference evidence="3 4" key="1">
    <citation type="submission" date="2014-04" db="EMBL/GenBank/DDBJ databases">
        <authorList>
            <consortium name="DOE Joint Genome Institute"/>
            <person name="Kuo A."/>
            <person name="Tarkka M."/>
            <person name="Buscot F."/>
            <person name="Kohler A."/>
            <person name="Nagy L.G."/>
            <person name="Floudas D."/>
            <person name="Copeland A."/>
            <person name="Barry K.W."/>
            <person name="Cichocki N."/>
            <person name="Veneault-Fourrey C."/>
            <person name="LaButti K."/>
            <person name="Lindquist E.A."/>
            <person name="Lipzen A."/>
            <person name="Lundell T."/>
            <person name="Morin E."/>
            <person name="Murat C."/>
            <person name="Sun H."/>
            <person name="Tunlid A."/>
            <person name="Henrissat B."/>
            <person name="Grigoriev I.V."/>
            <person name="Hibbett D.S."/>
            <person name="Martin F."/>
            <person name="Nordberg H.P."/>
            <person name="Cantor M.N."/>
            <person name="Hua S.X."/>
        </authorList>
    </citation>
    <scope>NUCLEOTIDE SEQUENCE [LARGE SCALE GENOMIC DNA]</scope>
    <source>
        <strain evidence="3 4">F 1598</strain>
    </source>
</reference>
<feature type="transmembrane region" description="Helical" evidence="2">
    <location>
        <begin position="78"/>
        <end position="99"/>
    </location>
</feature>
<dbReference type="EMBL" id="KN833105">
    <property type="protein sequence ID" value="KIM72841.1"/>
    <property type="molecule type" value="Genomic_DNA"/>
</dbReference>
<evidence type="ECO:0000313" key="3">
    <source>
        <dbReference type="EMBL" id="KIM72841.1"/>
    </source>
</evidence>
<feature type="transmembrane region" description="Helical" evidence="2">
    <location>
        <begin position="20"/>
        <end position="41"/>
    </location>
</feature>